<feature type="chain" id="PRO_5044289250" description="DUF4843 domain-containing protein" evidence="1">
    <location>
        <begin position="23"/>
        <end position="240"/>
    </location>
</feature>
<dbReference type="InterPro" id="IPR032299">
    <property type="entry name" value="DUF4843"/>
</dbReference>
<protein>
    <recommendedName>
        <fullName evidence="3">DUF4843 domain-containing protein</fullName>
    </recommendedName>
</protein>
<reference evidence="2" key="1">
    <citation type="submission" date="2024-07" db="EMBL/GenBank/DDBJ databases">
        <title>Complete genome sequence of Prevotella sp. YM-2024 GTC17253.</title>
        <authorList>
            <person name="Hayashi M."/>
            <person name="Muto Y."/>
            <person name="Tanaka K."/>
            <person name="Niwa H."/>
        </authorList>
    </citation>
    <scope>NUCLEOTIDE SEQUENCE</scope>
    <source>
        <strain evidence="2">GTC17253</strain>
    </source>
</reference>
<accession>A0AB33IVG9</accession>
<dbReference type="Pfam" id="PF16132">
    <property type="entry name" value="DUF4843"/>
    <property type="match status" value="1"/>
</dbReference>
<dbReference type="Gene3D" id="2.60.40.2030">
    <property type="match status" value="1"/>
</dbReference>
<dbReference type="AlphaFoldDB" id="A0AB33IVG9"/>
<dbReference type="PROSITE" id="PS51257">
    <property type="entry name" value="PROKAR_LIPOPROTEIN"/>
    <property type="match status" value="1"/>
</dbReference>
<feature type="signal peptide" evidence="1">
    <location>
        <begin position="1"/>
        <end position="22"/>
    </location>
</feature>
<evidence type="ECO:0000313" key="2">
    <source>
        <dbReference type="EMBL" id="BFO72023.1"/>
    </source>
</evidence>
<evidence type="ECO:0008006" key="3">
    <source>
        <dbReference type="Google" id="ProtNLM"/>
    </source>
</evidence>
<sequence>MKNKITYLCVALAVLMGMSACSNIDYDGEYSEDGYYTSPNQVYFYYAHANDTLLNYTFGPVSDTITSHRIDIPVRIAGKAMDRAQTFKVEVDAASTAKAGVHYTALPATFTIAANEVTGNIPVELLRKNLSSTASEGIKLVLRLVNSDDLGVRFGSSNKVTITFDNVLLRPNAVWDFMESYLGIGPYTTAKYRKLLEYYNGDPAKIEEALSGLNLELYYEIIYHIQDVVAYFNAHPEENV</sequence>
<gene>
    <name evidence="2" type="ORF">GTC17253_19890</name>
</gene>
<dbReference type="InterPro" id="IPR038081">
    <property type="entry name" value="CalX-like_sf"/>
</dbReference>
<name>A0AB33IVG9_9BACT</name>
<organism evidence="2">
    <name type="scientific">Prevotella sp. GTC17253</name>
    <dbReference type="NCBI Taxonomy" id="3236793"/>
    <lineage>
        <taxon>Bacteria</taxon>
        <taxon>Pseudomonadati</taxon>
        <taxon>Bacteroidota</taxon>
        <taxon>Bacteroidia</taxon>
        <taxon>Bacteroidales</taxon>
        <taxon>Prevotellaceae</taxon>
        <taxon>Prevotella</taxon>
    </lineage>
</organism>
<evidence type="ECO:0000256" key="1">
    <source>
        <dbReference type="SAM" id="SignalP"/>
    </source>
</evidence>
<keyword evidence="1" id="KW-0732">Signal</keyword>
<dbReference type="EMBL" id="AP035785">
    <property type="protein sequence ID" value="BFO72023.1"/>
    <property type="molecule type" value="Genomic_DNA"/>
</dbReference>
<proteinExistence type="predicted"/>